<accession>A0ABP9JIC3</accession>
<feature type="region of interest" description="Disordered" evidence="1">
    <location>
        <begin position="226"/>
        <end position="256"/>
    </location>
</feature>
<organism evidence="4 5">
    <name type="scientific">Terrabacter aeriphilus</name>
    <dbReference type="NCBI Taxonomy" id="515662"/>
    <lineage>
        <taxon>Bacteria</taxon>
        <taxon>Bacillati</taxon>
        <taxon>Actinomycetota</taxon>
        <taxon>Actinomycetes</taxon>
        <taxon>Micrococcales</taxon>
        <taxon>Intrasporangiaceae</taxon>
        <taxon>Terrabacter</taxon>
    </lineage>
</organism>
<sequence>MSRRGVLAAVLGGVVVMAALVVAALGKPLPLLSRPVQSETVTRLPTITTSTVDATPSRPPTSAAATPLEPSPFLIVLVQLVLAFTVIVLLVVVVQLLRSLLRKPHVTVHEEPDFTIPIVPTELLETARSRLLDLETGEPRNAIVAAWLGLESSASATGLPRLPAETSSEYTARVLGVWPVDAERLADLGALFREARFSVHPLGEPERRRAVGDLRVLIDDLERVAAQQAARRAEQEPTGSSGPSGPSGPSDGGTRS</sequence>
<dbReference type="InterPro" id="IPR025403">
    <property type="entry name" value="TgpA-like_C"/>
</dbReference>
<feature type="domain" description="Protein-glutamine gamma-glutamyltransferase-like C-terminal" evidence="3">
    <location>
        <begin position="146"/>
        <end position="214"/>
    </location>
</feature>
<dbReference type="Pfam" id="PF13559">
    <property type="entry name" value="DUF4129"/>
    <property type="match status" value="1"/>
</dbReference>
<evidence type="ECO:0000313" key="5">
    <source>
        <dbReference type="Proteomes" id="UP001500427"/>
    </source>
</evidence>
<evidence type="ECO:0000256" key="1">
    <source>
        <dbReference type="SAM" id="MobiDB-lite"/>
    </source>
</evidence>
<protein>
    <recommendedName>
        <fullName evidence="3">Protein-glutamine gamma-glutamyltransferase-like C-terminal domain-containing protein</fullName>
    </recommendedName>
</protein>
<gene>
    <name evidence="4" type="ORF">GCM10023258_31460</name>
</gene>
<keyword evidence="2" id="KW-1133">Transmembrane helix</keyword>
<proteinExistence type="predicted"/>
<keyword evidence="2" id="KW-0472">Membrane</keyword>
<dbReference type="RefSeq" id="WP_345508457.1">
    <property type="nucleotide sequence ID" value="NZ_BAABIW010000020.1"/>
</dbReference>
<name>A0ABP9JIC3_9MICO</name>
<feature type="transmembrane region" description="Helical" evidence="2">
    <location>
        <begin position="73"/>
        <end position="97"/>
    </location>
</feature>
<keyword evidence="5" id="KW-1185">Reference proteome</keyword>
<evidence type="ECO:0000256" key="2">
    <source>
        <dbReference type="SAM" id="Phobius"/>
    </source>
</evidence>
<comment type="caution">
    <text evidence="4">The sequence shown here is derived from an EMBL/GenBank/DDBJ whole genome shotgun (WGS) entry which is preliminary data.</text>
</comment>
<evidence type="ECO:0000313" key="4">
    <source>
        <dbReference type="EMBL" id="GAA5032473.1"/>
    </source>
</evidence>
<evidence type="ECO:0000259" key="3">
    <source>
        <dbReference type="Pfam" id="PF13559"/>
    </source>
</evidence>
<reference evidence="5" key="1">
    <citation type="journal article" date="2019" name="Int. J. Syst. Evol. Microbiol.">
        <title>The Global Catalogue of Microorganisms (GCM) 10K type strain sequencing project: providing services to taxonomists for standard genome sequencing and annotation.</title>
        <authorList>
            <consortium name="The Broad Institute Genomics Platform"/>
            <consortium name="The Broad Institute Genome Sequencing Center for Infectious Disease"/>
            <person name="Wu L."/>
            <person name="Ma J."/>
        </authorList>
    </citation>
    <scope>NUCLEOTIDE SEQUENCE [LARGE SCALE GENOMIC DNA]</scope>
    <source>
        <strain evidence="5">JCM 17687</strain>
    </source>
</reference>
<keyword evidence="2" id="KW-0812">Transmembrane</keyword>
<dbReference type="EMBL" id="BAABIW010000020">
    <property type="protein sequence ID" value="GAA5032473.1"/>
    <property type="molecule type" value="Genomic_DNA"/>
</dbReference>
<dbReference type="Proteomes" id="UP001500427">
    <property type="component" value="Unassembled WGS sequence"/>
</dbReference>